<reference evidence="1 2" key="1">
    <citation type="journal article" date="2012" name="Genome Biol.">
        <title>Sequencing three crocodilian genomes to illuminate the evolution of archosaurs and amniotes.</title>
        <authorList>
            <person name="St John J.A."/>
            <person name="Braun E.L."/>
            <person name="Isberg S.R."/>
            <person name="Miles L.G."/>
            <person name="Chong A.Y."/>
            <person name="Gongora J."/>
            <person name="Dalzell P."/>
            <person name="Moran C."/>
            <person name="Bed'hom B."/>
            <person name="Abzhanov A."/>
            <person name="Burgess S.C."/>
            <person name="Cooksey A.M."/>
            <person name="Castoe T.A."/>
            <person name="Crawford N.G."/>
            <person name="Densmore L.D."/>
            <person name="Drew J.C."/>
            <person name="Edwards S.V."/>
            <person name="Faircloth B.C."/>
            <person name="Fujita M.K."/>
            <person name="Greenwold M.J."/>
            <person name="Hoffmann F.G."/>
            <person name="Howard J.M."/>
            <person name="Iguchi T."/>
            <person name="Janes D.E."/>
            <person name="Khan S.Y."/>
            <person name="Kohno S."/>
            <person name="de Koning A.J."/>
            <person name="Lance S.L."/>
            <person name="McCarthy F.M."/>
            <person name="McCormack J.E."/>
            <person name="Merchant M.E."/>
            <person name="Peterson D.G."/>
            <person name="Pollock D.D."/>
            <person name="Pourmand N."/>
            <person name="Raney B.J."/>
            <person name="Roessler K.A."/>
            <person name="Sanford J.R."/>
            <person name="Sawyer R.H."/>
            <person name="Schmidt C.J."/>
            <person name="Triplett E.W."/>
            <person name="Tuberville T.D."/>
            <person name="Venegas-Anaya M."/>
            <person name="Howard J.T."/>
            <person name="Jarvis E.D."/>
            <person name="Guillette L.J.Jr."/>
            <person name="Glenn T.C."/>
            <person name="Green R.E."/>
            <person name="Ray D.A."/>
        </authorList>
    </citation>
    <scope>NUCLEOTIDE SEQUENCE [LARGE SCALE GENOMIC DNA]</scope>
    <source>
        <strain evidence="1">KSC_2009_1</strain>
    </source>
</reference>
<sequence>MASHQPEVWPQPGHHLYMHYITGSETCSSNSPPCALFVVIHPGSKLHLHFFELHLCSYKTFGFLETHLYSRIVLVREHLLPGQLLCCAASHPTVPGLGVHEALR</sequence>
<dbReference type="Proteomes" id="UP000050525">
    <property type="component" value="Unassembled WGS sequence"/>
</dbReference>
<comment type="caution">
    <text evidence="1">The sequence shown here is derived from an EMBL/GenBank/DDBJ whole genome shotgun (WGS) entry which is preliminary data.</text>
</comment>
<evidence type="ECO:0000313" key="2">
    <source>
        <dbReference type="Proteomes" id="UP000050525"/>
    </source>
</evidence>
<gene>
    <name evidence="1" type="ORF">Y1Q_0006555</name>
</gene>
<evidence type="ECO:0000313" key="1">
    <source>
        <dbReference type="EMBL" id="KYO40019.1"/>
    </source>
</evidence>
<protein>
    <submittedName>
        <fullName evidence="1">Uncharacterized protein</fullName>
    </submittedName>
</protein>
<name>A0A151NTX8_ALLMI</name>
<keyword evidence="2" id="KW-1185">Reference proteome</keyword>
<proteinExistence type="predicted"/>
<organism evidence="1 2">
    <name type="scientific">Alligator mississippiensis</name>
    <name type="common">American alligator</name>
    <dbReference type="NCBI Taxonomy" id="8496"/>
    <lineage>
        <taxon>Eukaryota</taxon>
        <taxon>Metazoa</taxon>
        <taxon>Chordata</taxon>
        <taxon>Craniata</taxon>
        <taxon>Vertebrata</taxon>
        <taxon>Euteleostomi</taxon>
        <taxon>Archelosauria</taxon>
        <taxon>Archosauria</taxon>
        <taxon>Crocodylia</taxon>
        <taxon>Alligatoridae</taxon>
        <taxon>Alligatorinae</taxon>
        <taxon>Alligator</taxon>
    </lineage>
</organism>
<accession>A0A151NTX8</accession>
<dbReference type="EMBL" id="AKHW03002098">
    <property type="protein sequence ID" value="KYO40019.1"/>
    <property type="molecule type" value="Genomic_DNA"/>
</dbReference>
<dbReference type="AlphaFoldDB" id="A0A151NTX8"/>